<accession>A0A0R1Z3L3</accession>
<dbReference type="SFLD" id="SFLDS00003">
    <property type="entry name" value="Haloacid_Dehalogenase"/>
    <property type="match status" value="1"/>
</dbReference>
<gene>
    <name evidence="7" type="primary">phnX</name>
    <name evidence="8" type="synonym">phnW</name>
    <name evidence="10" type="ORF">FC51_GL002305</name>
</gene>
<name>A0A0R1Z3L3_9LACO</name>
<dbReference type="HAMAP" id="MF_01375">
    <property type="entry name" value="PhnX"/>
    <property type="match status" value="1"/>
</dbReference>
<comment type="cofactor">
    <cofactor evidence="7">
        <name>Mg(2+)</name>
        <dbReference type="ChEBI" id="CHEBI:18420"/>
    </cofactor>
    <text evidence="7">Binds 1 Mg(2+) ion per subunit.</text>
</comment>
<keyword evidence="3 8" id="KW-0808">Transferase</keyword>
<evidence type="ECO:0000313" key="11">
    <source>
        <dbReference type="Proteomes" id="UP000051957"/>
    </source>
</evidence>
<dbReference type="EMBL" id="AZGK01000008">
    <property type="protein sequence ID" value="KRM46265.1"/>
    <property type="molecule type" value="Genomic_DNA"/>
</dbReference>
<evidence type="ECO:0000256" key="8">
    <source>
        <dbReference type="HAMAP-Rule" id="MF_01376"/>
    </source>
</evidence>
<comment type="function">
    <text evidence="8">Involved in phosphonate degradation.</text>
</comment>
<feature type="binding site" evidence="7">
    <location>
        <position position="10"/>
    </location>
    <ligand>
        <name>Mg(2+)</name>
        <dbReference type="ChEBI" id="CHEBI:18420"/>
    </ligand>
</feature>
<dbReference type="Gene3D" id="1.10.150.240">
    <property type="entry name" value="Putative phosphatase, domain 2"/>
    <property type="match status" value="1"/>
</dbReference>
<dbReference type="EC" id="2.6.1.37" evidence="8"/>
<dbReference type="GO" id="GO:0047304">
    <property type="term" value="F:2-aminoethylphosphonate-pyruvate transaminase activity"/>
    <property type="evidence" value="ECO:0007669"/>
    <property type="project" value="UniProtKB-UniRule"/>
</dbReference>
<feature type="active site" description="Schiff-base intermediate with substrate" evidence="7">
    <location>
        <position position="49"/>
    </location>
</feature>
<dbReference type="Gene3D" id="3.90.1150.10">
    <property type="entry name" value="Aspartate Aminotransferase, domain 1"/>
    <property type="match status" value="1"/>
</dbReference>
<organism evidence="10 11">
    <name type="scientific">Lentilactobacillus parabuchneri DSM 5707 = NBRC 107865</name>
    <dbReference type="NCBI Taxonomy" id="1423784"/>
    <lineage>
        <taxon>Bacteria</taxon>
        <taxon>Bacillati</taxon>
        <taxon>Bacillota</taxon>
        <taxon>Bacilli</taxon>
        <taxon>Lactobacillales</taxon>
        <taxon>Lactobacillaceae</taxon>
        <taxon>Lentilactobacillus</taxon>
    </lineage>
</organism>
<evidence type="ECO:0000256" key="2">
    <source>
        <dbReference type="ARBA" id="ARBA00022576"/>
    </source>
</evidence>
<dbReference type="HAMAP" id="MF_01376">
    <property type="entry name" value="PhnW_aminotrans_5"/>
    <property type="match status" value="1"/>
</dbReference>
<dbReference type="PATRIC" id="fig|1423784.4.peg.2349"/>
<feature type="active site" description="Nucleophile" evidence="7">
    <location>
        <position position="8"/>
    </location>
</feature>
<keyword evidence="7" id="KW-0704">Schiff base</keyword>
<dbReference type="SFLD" id="SFLDG01129">
    <property type="entry name" value="C1.5:_HAD__Beta-PGM__Phosphata"/>
    <property type="match status" value="1"/>
</dbReference>
<dbReference type="InterPro" id="IPR000192">
    <property type="entry name" value="Aminotrans_V_dom"/>
</dbReference>
<dbReference type="Pfam" id="PF00266">
    <property type="entry name" value="Aminotran_5"/>
    <property type="match status" value="1"/>
</dbReference>
<dbReference type="GO" id="GO:0050194">
    <property type="term" value="F:phosphonoacetaldehyde hydrolase activity"/>
    <property type="evidence" value="ECO:0007669"/>
    <property type="project" value="UniProtKB-UniRule"/>
</dbReference>
<comment type="similarity">
    <text evidence="7">Belongs to the HAD-like hydrolase superfamily. PhnX family.</text>
</comment>
<comment type="similarity">
    <text evidence="8">Belongs to the class-V pyridoxal-phosphate-dependent aminotransferase family. PhnW subfamily.</text>
</comment>
<evidence type="ECO:0000256" key="5">
    <source>
        <dbReference type="ARBA" id="ARBA00023317"/>
    </source>
</evidence>
<dbReference type="InterPro" id="IPR036412">
    <property type="entry name" value="HAD-like_sf"/>
</dbReference>
<keyword evidence="7" id="KW-0479">Metal-binding</keyword>
<dbReference type="InterPro" id="IPR015424">
    <property type="entry name" value="PyrdxlP-dep_Trfase"/>
</dbReference>
<dbReference type="Pfam" id="PF00702">
    <property type="entry name" value="Hydrolase"/>
    <property type="match status" value="1"/>
</dbReference>
<dbReference type="InterPro" id="IPR023214">
    <property type="entry name" value="HAD_sf"/>
</dbReference>
<reference evidence="10 11" key="1">
    <citation type="journal article" date="2015" name="Genome Announc.">
        <title>Expanding the biotechnology potential of lactobacilli through comparative genomics of 213 strains and associated genera.</title>
        <authorList>
            <person name="Sun Z."/>
            <person name="Harris H.M."/>
            <person name="McCann A."/>
            <person name="Guo C."/>
            <person name="Argimon S."/>
            <person name="Zhang W."/>
            <person name="Yang X."/>
            <person name="Jeffery I.B."/>
            <person name="Cooney J.C."/>
            <person name="Kagawa T.F."/>
            <person name="Liu W."/>
            <person name="Song Y."/>
            <person name="Salvetti E."/>
            <person name="Wrobel A."/>
            <person name="Rasinkangas P."/>
            <person name="Parkhill J."/>
            <person name="Rea M.C."/>
            <person name="O'Sullivan O."/>
            <person name="Ritari J."/>
            <person name="Douillard F.P."/>
            <person name="Paul Ross R."/>
            <person name="Yang R."/>
            <person name="Briner A.E."/>
            <person name="Felis G.E."/>
            <person name="de Vos W.M."/>
            <person name="Barrangou R."/>
            <person name="Klaenhammer T.R."/>
            <person name="Caufield P.W."/>
            <person name="Cui Y."/>
            <person name="Zhang H."/>
            <person name="O'Toole P.W."/>
        </authorList>
    </citation>
    <scope>NUCLEOTIDE SEQUENCE [LARGE SCALE GENOMIC DNA]</scope>
    <source>
        <strain evidence="10 11">DSM 5707</strain>
    </source>
</reference>
<evidence type="ECO:0000256" key="3">
    <source>
        <dbReference type="ARBA" id="ARBA00022679"/>
    </source>
</evidence>
<evidence type="ECO:0000313" key="10">
    <source>
        <dbReference type="EMBL" id="KRM46265.1"/>
    </source>
</evidence>
<keyword evidence="2 8" id="KW-0032">Aminotransferase</keyword>
<dbReference type="InterPro" id="IPR015422">
    <property type="entry name" value="PyrdxlP-dep_Trfase_small"/>
</dbReference>
<comment type="caution">
    <text evidence="10">The sequence shown here is derived from an EMBL/GenBank/DDBJ whole genome shotgun (WGS) entry which is preliminary data.</text>
</comment>
<sequence length="629" mass="69137">MIKAIVFDWAGTTVDYGSQAPIIAFQQAFESFGITVPTAEIRADLGLDKLDHVKKIMAKPDVQDKWREKHPNDSISQAVDQIYRRFQTEIVQVLAKTSQLKSGLVELVAYCQQRGIKYASTTGYTSEMLGHVIPLAAKQGYTPEINVTSDLTNGIGRPNPDMLLYAMDKMGVEGPHSVIKVGDTVNDILEGKAAHAITVGVVEGGNLIGLTEDEYNSLSIAKQNSLKNRAITILENAGADYVIDNLQDLINLISAIDTDQKYEPQPAPILLTPGPLTTSPVVKKQMLVDHGTWDDEYKADTQAVRQALLKLANVSSANYTAVLMQGSGTFAVESTIGTAVPKQSAVLMIAINGAYGQRMAQIADYLDIKHVDLNFREDEITDWHQIKRALDAHPEVTHFAIVHCETTTGILNPIETIIPKVHAKGITTIVDAMSSFGGVPIDVEKSEIDYLISSSNKCIQGVPGFGLVIARKAVIDETAGNARSLALDLYDQYKCFEDNDGKWRFTSPTHVVYAFLQALRELDAEGGVSGRNARYTQNEKMLRAGMIEIGYQPVIDEAVQSPIITSFKYPTADFDFRSLYEYLKQNGFIIYPGKVSNIDSFRIGNIGEVYSGDIEELLTLIKKHDVVKV</sequence>
<evidence type="ECO:0000256" key="1">
    <source>
        <dbReference type="ARBA" id="ARBA00001933"/>
    </source>
</evidence>
<keyword evidence="7" id="KW-0460">Magnesium</keyword>
<keyword evidence="5 8" id="KW-0670">Pyruvate</keyword>
<dbReference type="NCBIfam" id="TIGR03301">
    <property type="entry name" value="PhnW-AepZ"/>
    <property type="match status" value="1"/>
</dbReference>
<feature type="binding site" evidence="7">
    <location>
        <position position="183"/>
    </location>
    <ligand>
        <name>Mg(2+)</name>
        <dbReference type="ChEBI" id="CHEBI:18420"/>
    </ligand>
</feature>
<dbReference type="AlphaFoldDB" id="A0A0R1Z3L3"/>
<comment type="subunit">
    <text evidence="8">Homodimer.</text>
</comment>
<dbReference type="Proteomes" id="UP000051957">
    <property type="component" value="Unassembled WGS sequence"/>
</dbReference>
<dbReference type="GO" id="GO:0000287">
    <property type="term" value="F:magnesium ion binding"/>
    <property type="evidence" value="ECO:0007669"/>
    <property type="project" value="UniProtKB-UniRule"/>
</dbReference>
<dbReference type="PANTHER" id="PTHR42778:SF1">
    <property type="entry name" value="2-AMINOETHYLPHOSPHONATE--PYRUVATE TRANSAMINASE"/>
    <property type="match status" value="1"/>
</dbReference>
<dbReference type="InterPro" id="IPR023198">
    <property type="entry name" value="PGP-like_dom2"/>
</dbReference>
<dbReference type="InterPro" id="IPR015421">
    <property type="entry name" value="PyrdxlP-dep_Trfase_major"/>
</dbReference>
<dbReference type="GO" id="GO:0019700">
    <property type="term" value="P:organic phosphonate catabolic process"/>
    <property type="evidence" value="ECO:0007669"/>
    <property type="project" value="UniProtKB-UniRule"/>
</dbReference>
<feature type="binding site" evidence="7">
    <location>
        <position position="8"/>
    </location>
    <ligand>
        <name>Mg(2+)</name>
        <dbReference type="ChEBI" id="CHEBI:18420"/>
    </ligand>
</feature>
<feature type="domain" description="Aminotransferase class V" evidence="9">
    <location>
        <begin position="301"/>
        <end position="593"/>
    </location>
</feature>
<proteinExistence type="inferred from homology"/>
<dbReference type="EC" id="3.11.1.1" evidence="7"/>
<dbReference type="InterPro" id="IPR012703">
    <property type="entry name" value="NH2EtPonate_pyrv_transaminase"/>
</dbReference>
<keyword evidence="4 8" id="KW-0663">Pyridoxal phosphate</keyword>
<dbReference type="NCBIfam" id="TIGR01422">
    <property type="entry name" value="phosphonatase"/>
    <property type="match status" value="1"/>
</dbReference>
<protein>
    <recommendedName>
        <fullName evidence="7 8">Multifunctional fusion protein</fullName>
    </recommendedName>
    <domain>
        <recommendedName>
            <fullName evidence="8">2-aminoethylphosphonate--pyruvate transaminase</fullName>
            <ecNumber evidence="8">2.6.1.37</ecNumber>
        </recommendedName>
        <alternativeName>
            <fullName evidence="8">2-aminoethylphosphonate aminotransferase</fullName>
        </alternativeName>
        <alternativeName>
            <fullName evidence="8">AEP transaminase</fullName>
            <shortName evidence="8">AEPT</shortName>
        </alternativeName>
    </domain>
    <domain>
        <recommendedName>
            <fullName evidence="7">Phosphonoacetaldehyde hydrolase</fullName>
            <shortName evidence="7">Phosphonatase</shortName>
            <ecNumber evidence="7">3.11.1.1</ecNumber>
        </recommendedName>
        <alternativeName>
            <fullName evidence="7">Phosphonoacetaldehyde phosphonohydrolase</fullName>
        </alternativeName>
    </domain>
</protein>
<evidence type="ECO:0000259" key="9">
    <source>
        <dbReference type="Pfam" id="PF00266"/>
    </source>
</evidence>
<dbReference type="NCBIfam" id="NF010006">
    <property type="entry name" value="PRK13479.1"/>
    <property type="match status" value="1"/>
</dbReference>
<dbReference type="InterPro" id="IPR006323">
    <property type="entry name" value="Phosphonoacetald_hydro"/>
</dbReference>
<dbReference type="PANTHER" id="PTHR42778">
    <property type="entry name" value="2-AMINOETHYLPHOSPHONATE--PYRUVATE TRANSAMINASE"/>
    <property type="match status" value="1"/>
</dbReference>
<feature type="modified residue" description="N6-(pyridoxal phosphate)lysine" evidence="8">
    <location>
        <position position="457"/>
    </location>
</feature>
<dbReference type="SUPFAM" id="SSF56784">
    <property type="entry name" value="HAD-like"/>
    <property type="match status" value="1"/>
</dbReference>
<dbReference type="NCBIfam" id="TIGR02326">
    <property type="entry name" value="transamin_PhnW"/>
    <property type="match status" value="1"/>
</dbReference>
<dbReference type="SUPFAM" id="SSF53383">
    <property type="entry name" value="PLP-dependent transferases"/>
    <property type="match status" value="1"/>
</dbReference>
<evidence type="ECO:0000256" key="6">
    <source>
        <dbReference type="ARBA" id="ARBA00049460"/>
    </source>
</evidence>
<keyword evidence="7" id="KW-0378">Hydrolase</keyword>
<comment type="catalytic activity">
    <reaction evidence="7">
        <text>phosphonoacetaldehyde + H2O = acetaldehyde + phosphate + H(+)</text>
        <dbReference type="Rhea" id="RHEA:18905"/>
        <dbReference type="ChEBI" id="CHEBI:15343"/>
        <dbReference type="ChEBI" id="CHEBI:15377"/>
        <dbReference type="ChEBI" id="CHEBI:15378"/>
        <dbReference type="ChEBI" id="CHEBI:43474"/>
        <dbReference type="ChEBI" id="CHEBI:58383"/>
        <dbReference type="EC" id="3.11.1.1"/>
    </reaction>
</comment>
<comment type="cofactor">
    <cofactor evidence="1 8">
        <name>pyridoxal 5'-phosphate</name>
        <dbReference type="ChEBI" id="CHEBI:597326"/>
    </cofactor>
</comment>
<evidence type="ECO:0000256" key="7">
    <source>
        <dbReference type="HAMAP-Rule" id="MF_01375"/>
    </source>
</evidence>
<dbReference type="Gene3D" id="3.40.50.1000">
    <property type="entry name" value="HAD superfamily/HAD-like"/>
    <property type="match status" value="1"/>
</dbReference>
<comment type="catalytic activity">
    <reaction evidence="6 8">
        <text>(2-aminoethyl)phosphonate + pyruvate = phosphonoacetaldehyde + L-alanine</text>
        <dbReference type="Rhea" id="RHEA:17021"/>
        <dbReference type="ChEBI" id="CHEBI:15361"/>
        <dbReference type="ChEBI" id="CHEBI:57418"/>
        <dbReference type="ChEBI" id="CHEBI:57972"/>
        <dbReference type="ChEBI" id="CHEBI:58383"/>
        <dbReference type="EC" id="2.6.1.37"/>
    </reaction>
</comment>
<dbReference type="Gene3D" id="3.40.640.10">
    <property type="entry name" value="Type I PLP-dependent aspartate aminotransferase-like (Major domain)"/>
    <property type="match status" value="1"/>
</dbReference>
<evidence type="ECO:0000256" key="4">
    <source>
        <dbReference type="ARBA" id="ARBA00022898"/>
    </source>
</evidence>